<dbReference type="Pfam" id="PF22936">
    <property type="entry name" value="Pol_BBD"/>
    <property type="match status" value="1"/>
</dbReference>
<evidence type="ECO:0000259" key="2">
    <source>
        <dbReference type="Pfam" id="PF22936"/>
    </source>
</evidence>
<feature type="region of interest" description="Disordered" evidence="1">
    <location>
        <begin position="1"/>
        <end position="38"/>
    </location>
</feature>
<dbReference type="AlphaFoldDB" id="A0A8J5K752"/>
<evidence type="ECO:0000313" key="3">
    <source>
        <dbReference type="EMBL" id="KAG6476294.1"/>
    </source>
</evidence>
<organism evidence="3 4">
    <name type="scientific">Zingiber officinale</name>
    <name type="common">Ginger</name>
    <name type="synonym">Amomum zingiber</name>
    <dbReference type="NCBI Taxonomy" id="94328"/>
    <lineage>
        <taxon>Eukaryota</taxon>
        <taxon>Viridiplantae</taxon>
        <taxon>Streptophyta</taxon>
        <taxon>Embryophyta</taxon>
        <taxon>Tracheophyta</taxon>
        <taxon>Spermatophyta</taxon>
        <taxon>Magnoliopsida</taxon>
        <taxon>Liliopsida</taxon>
        <taxon>Zingiberales</taxon>
        <taxon>Zingiberaceae</taxon>
        <taxon>Zingiber</taxon>
    </lineage>
</organism>
<evidence type="ECO:0000256" key="1">
    <source>
        <dbReference type="SAM" id="MobiDB-lite"/>
    </source>
</evidence>
<feature type="domain" description="Retrovirus-related Pol polyprotein from transposon TNT 1-94-like beta-barrel" evidence="2">
    <location>
        <begin position="90"/>
        <end position="143"/>
    </location>
</feature>
<evidence type="ECO:0000313" key="4">
    <source>
        <dbReference type="Proteomes" id="UP000734854"/>
    </source>
</evidence>
<dbReference type="EMBL" id="JACMSC010000018">
    <property type="protein sequence ID" value="KAG6476294.1"/>
    <property type="molecule type" value="Genomic_DNA"/>
</dbReference>
<keyword evidence="4" id="KW-1185">Reference proteome</keyword>
<protein>
    <recommendedName>
        <fullName evidence="2">Retrovirus-related Pol polyprotein from transposon TNT 1-94-like beta-barrel domain-containing protein</fullName>
    </recommendedName>
</protein>
<name>A0A8J5K752_ZINOF</name>
<gene>
    <name evidence="3" type="ORF">ZIOFF_065533</name>
</gene>
<proteinExistence type="predicted"/>
<dbReference type="InterPro" id="IPR054722">
    <property type="entry name" value="PolX-like_BBD"/>
</dbReference>
<comment type="caution">
    <text evidence="3">The sequence shown here is derived from an EMBL/GenBank/DDBJ whole genome shotgun (WGS) entry which is preliminary data.</text>
</comment>
<sequence>MKKEKYVFLMGSSSGSKKGPKKKGKKSSAPMKKSSIIRSQGPQSLISHNMFVSTAISLDIGGTIARSIFLRNVLAMMITRSKRLKEGETFLRLGNRARVAAKAMGDITLILSNAFKLYLRDVLFIPDLVKNIISISILDRCGYSRRFAYL</sequence>
<accession>A0A8J5K752</accession>
<reference evidence="3 4" key="1">
    <citation type="submission" date="2020-08" db="EMBL/GenBank/DDBJ databases">
        <title>Plant Genome Project.</title>
        <authorList>
            <person name="Zhang R.-G."/>
        </authorList>
    </citation>
    <scope>NUCLEOTIDE SEQUENCE [LARGE SCALE GENOMIC DNA]</scope>
    <source>
        <tissue evidence="3">Rhizome</tissue>
    </source>
</reference>
<dbReference type="Proteomes" id="UP000734854">
    <property type="component" value="Unassembled WGS sequence"/>
</dbReference>